<feature type="compositionally biased region" description="Low complexity" evidence="3">
    <location>
        <begin position="149"/>
        <end position="160"/>
    </location>
</feature>
<dbReference type="GO" id="GO:0007167">
    <property type="term" value="P:enzyme-linked receptor protein signaling pathway"/>
    <property type="evidence" value="ECO:0007669"/>
    <property type="project" value="TreeGrafter"/>
</dbReference>
<keyword evidence="1 2" id="KW-0727">SH2 domain</keyword>
<dbReference type="EMBL" id="JAPWDV010000001">
    <property type="protein sequence ID" value="KAJ6223952.1"/>
    <property type="molecule type" value="Genomic_DNA"/>
</dbReference>
<dbReference type="GO" id="GO:0005737">
    <property type="term" value="C:cytoplasm"/>
    <property type="evidence" value="ECO:0007669"/>
    <property type="project" value="TreeGrafter"/>
</dbReference>
<dbReference type="Gene3D" id="3.30.505.10">
    <property type="entry name" value="SH2 domain"/>
    <property type="match status" value="1"/>
</dbReference>
<protein>
    <recommendedName>
        <fullName evidence="4">SH2 domain-containing protein</fullName>
    </recommendedName>
</protein>
<dbReference type="InterPro" id="IPR051184">
    <property type="entry name" value="Tyrosine-phos_adapter"/>
</dbReference>
<proteinExistence type="predicted"/>
<dbReference type="Pfam" id="PF00017">
    <property type="entry name" value="SH2"/>
    <property type="match status" value="1"/>
</dbReference>
<keyword evidence="6" id="KW-1185">Reference proteome</keyword>
<dbReference type="GO" id="GO:0035591">
    <property type="term" value="F:signaling adaptor activity"/>
    <property type="evidence" value="ECO:0007669"/>
    <property type="project" value="TreeGrafter"/>
</dbReference>
<dbReference type="GO" id="GO:0030971">
    <property type="term" value="F:receptor tyrosine kinase binding"/>
    <property type="evidence" value="ECO:0007669"/>
    <property type="project" value="TreeGrafter"/>
</dbReference>
<evidence type="ECO:0000256" key="3">
    <source>
        <dbReference type="SAM" id="MobiDB-lite"/>
    </source>
</evidence>
<feature type="region of interest" description="Disordered" evidence="3">
    <location>
        <begin position="134"/>
        <end position="160"/>
    </location>
</feature>
<dbReference type="OrthoDB" id="3175255at2759"/>
<evidence type="ECO:0000313" key="5">
    <source>
        <dbReference type="EMBL" id="KAJ6223952.1"/>
    </source>
</evidence>
<sequence>MGQTKSKSWRRLSESDCVHLLNDDDLNRHNNNILIKPTPLSSSSSSNNHGNQEFKYHTITTNGRKWSPSNNSNINKHHNLNENCGNIRNRSSSINSSSEATLLKFQKFDSTDFPSNNGTKNQYNKNLYESDKNGSLIRKSLPPCPSKLSTVSSTMVPSSTSASTTATVAPIRSQLRFYPSLLEPEILLNSNKGNLESENLIDTSDLIESPPPLSDSTIPFKVSNVRPVTMYQFEPFISKSNSASSSFNRRASVARGLSFTELLEQCNTFDQCTEELSDQTLVNTGDNERDDSRSHESIKTGNKCLIENIVNSNDETGSNVGMLDPTTPRVVSNSVAIRCSGLDCICDRCIQHRFKLLNWLLPNCTRINAERLLHGRMEGTFLVRKSEKFPGQYTLSFVCRRTVRHCLIMRSVYGFGLRWPYSFETLQQVIIHYARTTLAEFNSKLDVRLRYPVFMT</sequence>
<dbReference type="GO" id="GO:0016477">
    <property type="term" value="P:cell migration"/>
    <property type="evidence" value="ECO:0007669"/>
    <property type="project" value="TreeGrafter"/>
</dbReference>
<dbReference type="PANTHER" id="PTHR19969:SF5">
    <property type="entry name" value="CRK-LIKE PROTEIN"/>
    <property type="match status" value="1"/>
</dbReference>
<dbReference type="SMART" id="SM00252">
    <property type="entry name" value="SH2"/>
    <property type="match status" value="1"/>
</dbReference>
<dbReference type="AlphaFoldDB" id="A0A9Q0MGG4"/>
<dbReference type="Proteomes" id="UP001142055">
    <property type="component" value="Chromosome 1"/>
</dbReference>
<organism evidence="5 6">
    <name type="scientific">Blomia tropicalis</name>
    <name type="common">Mite</name>
    <dbReference type="NCBI Taxonomy" id="40697"/>
    <lineage>
        <taxon>Eukaryota</taxon>
        <taxon>Metazoa</taxon>
        <taxon>Ecdysozoa</taxon>
        <taxon>Arthropoda</taxon>
        <taxon>Chelicerata</taxon>
        <taxon>Arachnida</taxon>
        <taxon>Acari</taxon>
        <taxon>Acariformes</taxon>
        <taxon>Sarcoptiformes</taxon>
        <taxon>Astigmata</taxon>
        <taxon>Glycyphagoidea</taxon>
        <taxon>Echimyopodidae</taxon>
        <taxon>Blomia</taxon>
    </lineage>
</organism>
<dbReference type="InterPro" id="IPR000980">
    <property type="entry name" value="SH2"/>
</dbReference>
<dbReference type="PANTHER" id="PTHR19969">
    <property type="entry name" value="SH2-SH3 ADAPTOR PROTEIN-RELATED"/>
    <property type="match status" value="1"/>
</dbReference>
<name>A0A9Q0MGG4_BLOTA</name>
<dbReference type="SUPFAM" id="SSF55550">
    <property type="entry name" value="SH2 domain"/>
    <property type="match status" value="1"/>
</dbReference>
<gene>
    <name evidence="5" type="ORF">RDWZM_002497</name>
</gene>
<evidence type="ECO:0000256" key="2">
    <source>
        <dbReference type="PROSITE-ProRule" id="PRU00191"/>
    </source>
</evidence>
<dbReference type="PRINTS" id="PR00401">
    <property type="entry name" value="SH2DOMAIN"/>
</dbReference>
<comment type="caution">
    <text evidence="5">The sequence shown here is derived from an EMBL/GenBank/DDBJ whole genome shotgun (WGS) entry which is preliminary data.</text>
</comment>
<dbReference type="InterPro" id="IPR036860">
    <property type="entry name" value="SH2_dom_sf"/>
</dbReference>
<evidence type="ECO:0000313" key="6">
    <source>
        <dbReference type="Proteomes" id="UP001142055"/>
    </source>
</evidence>
<evidence type="ECO:0000256" key="1">
    <source>
        <dbReference type="ARBA" id="ARBA00022999"/>
    </source>
</evidence>
<dbReference type="PROSITE" id="PS50001">
    <property type="entry name" value="SH2"/>
    <property type="match status" value="1"/>
</dbReference>
<accession>A0A9Q0MGG4</accession>
<feature type="domain" description="SH2" evidence="4">
    <location>
        <begin position="359"/>
        <end position="453"/>
    </location>
</feature>
<evidence type="ECO:0000259" key="4">
    <source>
        <dbReference type="PROSITE" id="PS50001"/>
    </source>
</evidence>
<reference evidence="5" key="1">
    <citation type="submission" date="2022-12" db="EMBL/GenBank/DDBJ databases">
        <title>Genome assemblies of Blomia tropicalis.</title>
        <authorList>
            <person name="Cui Y."/>
        </authorList>
    </citation>
    <scope>NUCLEOTIDE SEQUENCE</scope>
    <source>
        <tissue evidence="5">Adult mites</tissue>
    </source>
</reference>